<accession>A0ABQ7B3E4</accession>
<feature type="compositionally biased region" description="Basic and acidic residues" evidence="1">
    <location>
        <begin position="30"/>
        <end position="43"/>
    </location>
</feature>
<keyword evidence="3" id="KW-1185">Reference proteome</keyword>
<evidence type="ECO:0000313" key="2">
    <source>
        <dbReference type="EMBL" id="KAF3520945.1"/>
    </source>
</evidence>
<gene>
    <name evidence="2" type="ORF">DY000_02060689</name>
</gene>
<name>A0ABQ7B3E4_BRACR</name>
<evidence type="ECO:0000313" key="3">
    <source>
        <dbReference type="Proteomes" id="UP000266723"/>
    </source>
</evidence>
<evidence type="ECO:0000256" key="1">
    <source>
        <dbReference type="SAM" id="MobiDB-lite"/>
    </source>
</evidence>
<organism evidence="2 3">
    <name type="scientific">Brassica cretica</name>
    <name type="common">Mustard</name>
    <dbReference type="NCBI Taxonomy" id="69181"/>
    <lineage>
        <taxon>Eukaryota</taxon>
        <taxon>Viridiplantae</taxon>
        <taxon>Streptophyta</taxon>
        <taxon>Embryophyta</taxon>
        <taxon>Tracheophyta</taxon>
        <taxon>Spermatophyta</taxon>
        <taxon>Magnoliopsida</taxon>
        <taxon>eudicotyledons</taxon>
        <taxon>Gunneridae</taxon>
        <taxon>Pentapetalae</taxon>
        <taxon>rosids</taxon>
        <taxon>malvids</taxon>
        <taxon>Brassicales</taxon>
        <taxon>Brassicaceae</taxon>
        <taxon>Brassiceae</taxon>
        <taxon>Brassica</taxon>
    </lineage>
</organism>
<reference evidence="2 3" key="1">
    <citation type="journal article" date="2020" name="BMC Genomics">
        <title>Intraspecific diversification of the crop wild relative Brassica cretica Lam. using demographic model selection.</title>
        <authorList>
            <person name="Kioukis A."/>
            <person name="Michalopoulou V.A."/>
            <person name="Briers L."/>
            <person name="Pirintsos S."/>
            <person name="Studholme D.J."/>
            <person name="Pavlidis P."/>
            <person name="Sarris P.F."/>
        </authorList>
    </citation>
    <scope>NUCLEOTIDE SEQUENCE [LARGE SCALE GENOMIC DNA]</scope>
    <source>
        <strain evidence="3">cv. PFS-1207/04</strain>
    </source>
</reference>
<comment type="caution">
    <text evidence="2">The sequence shown here is derived from an EMBL/GenBank/DDBJ whole genome shotgun (WGS) entry which is preliminary data.</text>
</comment>
<proteinExistence type="predicted"/>
<dbReference type="Proteomes" id="UP000266723">
    <property type="component" value="Unassembled WGS sequence"/>
</dbReference>
<dbReference type="EMBL" id="QGKV02001556">
    <property type="protein sequence ID" value="KAF3520945.1"/>
    <property type="molecule type" value="Genomic_DNA"/>
</dbReference>
<sequence length="78" mass="8710">MPTIDLSSPTYMYAATDSEREAEYQMKLRFVDRSGGKPEEKTGASDAEEATASRKQKSAIAMLKKSPPPGNKKRQRRC</sequence>
<feature type="region of interest" description="Disordered" evidence="1">
    <location>
        <begin position="30"/>
        <end position="78"/>
    </location>
</feature>
<protein>
    <submittedName>
        <fullName evidence="2">Uncharacterized protein</fullName>
    </submittedName>
</protein>